<dbReference type="RefSeq" id="WP_377111600.1">
    <property type="nucleotide sequence ID" value="NZ_JBHTHZ010000002.1"/>
</dbReference>
<dbReference type="Proteomes" id="UP001597010">
    <property type="component" value="Unassembled WGS sequence"/>
</dbReference>
<dbReference type="EMBL" id="JBHTHZ010000002">
    <property type="protein sequence ID" value="MFD0792783.1"/>
    <property type="molecule type" value="Genomic_DNA"/>
</dbReference>
<gene>
    <name evidence="1" type="ORF">ACFQZX_04100</name>
</gene>
<evidence type="ECO:0000313" key="1">
    <source>
        <dbReference type="EMBL" id="MFD0792783.1"/>
    </source>
</evidence>
<keyword evidence="2" id="KW-1185">Reference proteome</keyword>
<evidence type="ECO:0000313" key="2">
    <source>
        <dbReference type="Proteomes" id="UP001597010"/>
    </source>
</evidence>
<proteinExistence type="predicted"/>
<protein>
    <submittedName>
        <fullName evidence="1">Uncharacterized protein</fullName>
    </submittedName>
</protein>
<sequence>MHIAYSALRITNKQGKAIPSNKEFQQRYEGYITACSKYRNEIAAIQKYMPGWAPKLEVGG</sequence>
<reference evidence="2" key="1">
    <citation type="journal article" date="2019" name="Int. J. Syst. Evol. Microbiol.">
        <title>The Global Catalogue of Microorganisms (GCM) 10K type strain sequencing project: providing services to taxonomists for standard genome sequencing and annotation.</title>
        <authorList>
            <consortium name="The Broad Institute Genomics Platform"/>
            <consortium name="The Broad Institute Genome Sequencing Center for Infectious Disease"/>
            <person name="Wu L."/>
            <person name="Ma J."/>
        </authorList>
    </citation>
    <scope>NUCLEOTIDE SEQUENCE [LARGE SCALE GENOMIC DNA]</scope>
    <source>
        <strain evidence="2">CCUG 61484</strain>
    </source>
</reference>
<organism evidence="1 2">
    <name type="scientific">Mucilaginibacter litoreus</name>
    <dbReference type="NCBI Taxonomy" id="1048221"/>
    <lineage>
        <taxon>Bacteria</taxon>
        <taxon>Pseudomonadati</taxon>
        <taxon>Bacteroidota</taxon>
        <taxon>Sphingobacteriia</taxon>
        <taxon>Sphingobacteriales</taxon>
        <taxon>Sphingobacteriaceae</taxon>
        <taxon>Mucilaginibacter</taxon>
    </lineage>
</organism>
<comment type="caution">
    <text evidence="1">The sequence shown here is derived from an EMBL/GenBank/DDBJ whole genome shotgun (WGS) entry which is preliminary data.</text>
</comment>
<name>A0ABW3AP25_9SPHI</name>
<accession>A0ABW3AP25</accession>